<evidence type="ECO:0000313" key="3">
    <source>
        <dbReference type="Proteomes" id="UP000030765"/>
    </source>
</evidence>
<organism evidence="1">
    <name type="scientific">Anopheles sinensis</name>
    <name type="common">Mosquito</name>
    <dbReference type="NCBI Taxonomy" id="74873"/>
    <lineage>
        <taxon>Eukaryota</taxon>
        <taxon>Metazoa</taxon>
        <taxon>Ecdysozoa</taxon>
        <taxon>Arthropoda</taxon>
        <taxon>Hexapoda</taxon>
        <taxon>Insecta</taxon>
        <taxon>Pterygota</taxon>
        <taxon>Neoptera</taxon>
        <taxon>Endopterygota</taxon>
        <taxon>Diptera</taxon>
        <taxon>Nematocera</taxon>
        <taxon>Culicoidea</taxon>
        <taxon>Culicidae</taxon>
        <taxon>Anophelinae</taxon>
        <taxon>Anopheles</taxon>
    </lineage>
</organism>
<sequence>MLSTGTRCPVIVCSVHQYSPFEPVGGLPVPDVLVGKTGGEFFPTLRCTPSSARQRSGSGSSCPAVTMKHASEILGLEPNGGEPATGTVHIFVVLIDLLLAPEMAGEVEPIMWTLAMIVRSLRVCAGLCVCVSMLKDACHAWLSCEDIGEALPGDGAN</sequence>
<reference evidence="1 3" key="1">
    <citation type="journal article" date="2014" name="BMC Genomics">
        <title>Genome sequence of Anopheles sinensis provides insight into genetics basis of mosquito competence for malaria parasites.</title>
        <authorList>
            <person name="Zhou D."/>
            <person name="Zhang D."/>
            <person name="Ding G."/>
            <person name="Shi L."/>
            <person name="Hou Q."/>
            <person name="Ye Y."/>
            <person name="Xu Y."/>
            <person name="Zhou H."/>
            <person name="Xiong C."/>
            <person name="Li S."/>
            <person name="Yu J."/>
            <person name="Hong S."/>
            <person name="Yu X."/>
            <person name="Zou P."/>
            <person name="Chen C."/>
            <person name="Chang X."/>
            <person name="Wang W."/>
            <person name="Lv Y."/>
            <person name="Sun Y."/>
            <person name="Ma L."/>
            <person name="Shen B."/>
            <person name="Zhu C."/>
        </authorList>
    </citation>
    <scope>NUCLEOTIDE SEQUENCE [LARGE SCALE GENOMIC DNA]</scope>
</reference>
<reference evidence="2" key="2">
    <citation type="submission" date="2020-05" db="UniProtKB">
        <authorList>
            <consortium name="EnsemblMetazoa"/>
        </authorList>
    </citation>
    <scope>IDENTIFICATION</scope>
</reference>
<proteinExistence type="predicted"/>
<name>A0A084WCV6_ANOSI</name>
<protein>
    <submittedName>
        <fullName evidence="1 2">Exodeoxyribonuclease VII large subunit</fullName>
    </submittedName>
</protein>
<dbReference type="EnsemblMetazoa" id="ASIC016172-RA">
    <property type="protein sequence ID" value="ASIC016172-PA"/>
    <property type="gene ID" value="ASIC016172"/>
</dbReference>
<evidence type="ECO:0000313" key="2">
    <source>
        <dbReference type="EnsemblMetazoa" id="ASIC016172-PA"/>
    </source>
</evidence>
<evidence type="ECO:0000313" key="1">
    <source>
        <dbReference type="EMBL" id="KFB48050.1"/>
    </source>
</evidence>
<accession>A0A084WCV6</accession>
<dbReference type="VEuPathDB" id="VectorBase:ASIC016172"/>
<gene>
    <name evidence="1" type="ORF">ZHAS_00016172</name>
</gene>
<dbReference type="AlphaFoldDB" id="A0A084WCV6"/>
<dbReference type="EMBL" id="ATLV01022888">
    <property type="status" value="NOT_ANNOTATED_CDS"/>
    <property type="molecule type" value="Genomic_DNA"/>
</dbReference>
<dbReference type="EMBL" id="KE525337">
    <property type="protein sequence ID" value="KFB48050.1"/>
    <property type="molecule type" value="Genomic_DNA"/>
</dbReference>
<keyword evidence="3" id="KW-1185">Reference proteome</keyword>
<dbReference type="Proteomes" id="UP000030765">
    <property type="component" value="Unassembled WGS sequence"/>
</dbReference>